<feature type="domain" description="Oxidoreductase molybdopterin-binding" evidence="1">
    <location>
        <begin position="61"/>
        <end position="126"/>
    </location>
</feature>
<protein>
    <recommendedName>
        <fullName evidence="1">Oxidoreductase molybdopterin-binding domain-containing protein</fullName>
    </recommendedName>
</protein>
<dbReference type="SUPFAM" id="SSF56524">
    <property type="entry name" value="Oxidoreductase molybdopterin-binding domain"/>
    <property type="match status" value="1"/>
</dbReference>
<dbReference type="Gene3D" id="3.90.420.10">
    <property type="entry name" value="Oxidoreductase, molybdopterin-binding domain"/>
    <property type="match status" value="1"/>
</dbReference>
<evidence type="ECO:0000259" key="1">
    <source>
        <dbReference type="Pfam" id="PF00174"/>
    </source>
</evidence>
<dbReference type="OrthoDB" id="2381583at2"/>
<gene>
    <name evidence="2" type="ORF">E2980_02270</name>
</gene>
<sequence>MPNDVTFTTTPLAMAELSGEAFPVEARVPGAVGEGFDLRQWYSAFRDSLMESPGEHHFETPTHLTVRAADEFQATIPWNQLSGSLLQYAIEGQPLSKGYPIRLYVPDGTSACLNVKSVTTLRFIADAALGDEAIYGFLNEIAPSQLSKGLKSR</sequence>
<dbReference type="InterPro" id="IPR036374">
    <property type="entry name" value="OxRdtase_Mopterin-bd_sf"/>
</dbReference>
<dbReference type="Proteomes" id="UP000297900">
    <property type="component" value="Unassembled WGS sequence"/>
</dbReference>
<proteinExistence type="predicted"/>
<evidence type="ECO:0000313" key="3">
    <source>
        <dbReference type="Proteomes" id="UP000297900"/>
    </source>
</evidence>
<dbReference type="InterPro" id="IPR000572">
    <property type="entry name" value="OxRdtase_Mopterin-bd_dom"/>
</dbReference>
<organism evidence="2 3">
    <name type="scientific">Cohnella luojiensis</name>
    <dbReference type="NCBI Taxonomy" id="652876"/>
    <lineage>
        <taxon>Bacteria</taxon>
        <taxon>Bacillati</taxon>
        <taxon>Bacillota</taxon>
        <taxon>Bacilli</taxon>
        <taxon>Bacillales</taxon>
        <taxon>Paenibacillaceae</taxon>
        <taxon>Cohnella</taxon>
    </lineage>
</organism>
<comment type="caution">
    <text evidence="2">The sequence shown here is derived from an EMBL/GenBank/DDBJ whole genome shotgun (WGS) entry which is preliminary data.</text>
</comment>
<name>A0A4Y8M700_9BACL</name>
<accession>A0A4Y8M700</accession>
<dbReference type="AlphaFoldDB" id="A0A4Y8M700"/>
<dbReference type="EMBL" id="SOMN01000002">
    <property type="protein sequence ID" value="TFE30878.1"/>
    <property type="molecule type" value="Genomic_DNA"/>
</dbReference>
<keyword evidence="3" id="KW-1185">Reference proteome</keyword>
<dbReference type="Pfam" id="PF00174">
    <property type="entry name" value="Oxidored_molyb"/>
    <property type="match status" value="1"/>
</dbReference>
<reference evidence="2 3" key="1">
    <citation type="submission" date="2019-03" db="EMBL/GenBank/DDBJ databases">
        <title>Cohnella endophytica sp. nov., a novel endophytic bacterium isolated from bark of Sonneratia apetala.</title>
        <authorList>
            <person name="Tuo L."/>
        </authorList>
    </citation>
    <scope>NUCLEOTIDE SEQUENCE [LARGE SCALE GENOMIC DNA]</scope>
    <source>
        <strain evidence="2 3">CCTCC AB 208254</strain>
    </source>
</reference>
<evidence type="ECO:0000313" key="2">
    <source>
        <dbReference type="EMBL" id="TFE30878.1"/>
    </source>
</evidence>